<keyword evidence="3 6" id="KW-1133">Transmembrane helix</keyword>
<keyword evidence="9" id="KW-1185">Reference proteome</keyword>
<evidence type="ECO:0000313" key="8">
    <source>
        <dbReference type="EMBL" id="CAG2067271.1"/>
    </source>
</evidence>
<dbReference type="PROSITE" id="PS50259">
    <property type="entry name" value="G_PROTEIN_RECEP_F3_4"/>
    <property type="match status" value="1"/>
</dbReference>
<dbReference type="Proteomes" id="UP001153148">
    <property type="component" value="Unassembled WGS sequence"/>
</dbReference>
<dbReference type="InterPro" id="IPR017978">
    <property type="entry name" value="GPCR_3_C"/>
</dbReference>
<dbReference type="Gene3D" id="2.10.50.30">
    <property type="entry name" value="GPCR, family 3, nine cysteines domain"/>
    <property type="match status" value="1"/>
</dbReference>
<evidence type="ECO:0000256" key="1">
    <source>
        <dbReference type="ARBA" id="ARBA00004141"/>
    </source>
</evidence>
<protein>
    <recommendedName>
        <fullName evidence="7">G-protein coupled receptors family 3 profile domain-containing protein</fullName>
    </recommendedName>
</protein>
<evidence type="ECO:0000256" key="2">
    <source>
        <dbReference type="ARBA" id="ARBA00022692"/>
    </source>
</evidence>
<evidence type="ECO:0000256" key="4">
    <source>
        <dbReference type="ARBA" id="ARBA00023136"/>
    </source>
</evidence>
<evidence type="ECO:0000313" key="9">
    <source>
        <dbReference type="Proteomes" id="UP001153148"/>
    </source>
</evidence>
<proteinExistence type="predicted"/>
<reference evidence="8" key="1">
    <citation type="submission" date="2021-03" db="EMBL/GenBank/DDBJ databases">
        <authorList>
            <person name="Tran Van P."/>
        </authorList>
    </citation>
    <scope>NUCLEOTIDE SEQUENCE</scope>
</reference>
<name>A0ABN7PHM4_TIMPD</name>
<dbReference type="PANTHER" id="PTHR24060">
    <property type="entry name" value="METABOTROPIC GLUTAMATE RECEPTOR"/>
    <property type="match status" value="1"/>
</dbReference>
<keyword evidence="2 6" id="KW-0812">Transmembrane</keyword>
<feature type="transmembrane region" description="Helical" evidence="6">
    <location>
        <begin position="54"/>
        <end position="80"/>
    </location>
</feature>
<keyword evidence="4 6" id="KW-0472">Membrane</keyword>
<feature type="non-terminal residue" evidence="8">
    <location>
        <position position="132"/>
    </location>
</feature>
<dbReference type="InterPro" id="IPR050726">
    <property type="entry name" value="mGluR"/>
</dbReference>
<gene>
    <name evidence="8" type="ORF">TPAB3V08_LOCUS14214</name>
</gene>
<comment type="caution">
    <text evidence="8">The sequence shown here is derived from an EMBL/GenBank/DDBJ whole genome shotgun (WGS) entry which is preliminary data.</text>
</comment>
<organism evidence="8 9">
    <name type="scientific">Timema podura</name>
    <name type="common">Walking stick</name>
    <dbReference type="NCBI Taxonomy" id="61482"/>
    <lineage>
        <taxon>Eukaryota</taxon>
        <taxon>Metazoa</taxon>
        <taxon>Ecdysozoa</taxon>
        <taxon>Arthropoda</taxon>
        <taxon>Hexapoda</taxon>
        <taxon>Insecta</taxon>
        <taxon>Pterygota</taxon>
        <taxon>Neoptera</taxon>
        <taxon>Polyneoptera</taxon>
        <taxon>Phasmatodea</taxon>
        <taxon>Timematodea</taxon>
        <taxon>Timematoidea</taxon>
        <taxon>Timematidae</taxon>
        <taxon>Timema</taxon>
    </lineage>
</organism>
<evidence type="ECO:0000256" key="3">
    <source>
        <dbReference type="ARBA" id="ARBA00022989"/>
    </source>
</evidence>
<dbReference type="EMBL" id="CAJPIN010066037">
    <property type="protein sequence ID" value="CAG2067271.1"/>
    <property type="molecule type" value="Genomic_DNA"/>
</dbReference>
<evidence type="ECO:0000256" key="5">
    <source>
        <dbReference type="ARBA" id="ARBA00023180"/>
    </source>
</evidence>
<accession>A0ABN7PHM4</accession>
<comment type="subcellular location">
    <subcellularLocation>
        <location evidence="1">Membrane</location>
        <topology evidence="1">Multi-pass membrane protein</topology>
    </subcellularLocation>
</comment>
<feature type="non-terminal residue" evidence="8">
    <location>
        <position position="1"/>
    </location>
</feature>
<evidence type="ECO:0000259" key="7">
    <source>
        <dbReference type="PROSITE" id="PS50259"/>
    </source>
</evidence>
<sequence length="132" mass="14697">TDDTCCWQCRSCGEFQRKSNDHKCSECPSGTRPNPDHSVCVDIPEEFIDFHDPWAIGAMAVASLGVLLTVFVALIFWTYSDTPVIKASGRELSYLLLLGTLASFCMTFVIVSRPTSFTCGLTRFFLGFCYTL</sequence>
<dbReference type="InterPro" id="IPR038550">
    <property type="entry name" value="GPCR_3_9-Cys_sf"/>
</dbReference>
<keyword evidence="5" id="KW-0325">Glycoprotein</keyword>
<feature type="domain" description="G-protein coupled receptors family 3 profile" evidence="7">
    <location>
        <begin position="54"/>
        <end position="132"/>
    </location>
</feature>
<dbReference type="Pfam" id="PF00003">
    <property type="entry name" value="7tm_3"/>
    <property type="match status" value="1"/>
</dbReference>
<feature type="transmembrane region" description="Helical" evidence="6">
    <location>
        <begin position="92"/>
        <end position="111"/>
    </location>
</feature>
<evidence type="ECO:0000256" key="6">
    <source>
        <dbReference type="SAM" id="Phobius"/>
    </source>
</evidence>